<dbReference type="RefSeq" id="WP_183213844.1">
    <property type="nucleotide sequence ID" value="NZ_JACHOR010000004.1"/>
</dbReference>
<organism evidence="4 5">
    <name type="scientific">Brevundimonas variabilis</name>
    <dbReference type="NCBI Taxonomy" id="74312"/>
    <lineage>
        <taxon>Bacteria</taxon>
        <taxon>Pseudomonadati</taxon>
        <taxon>Pseudomonadota</taxon>
        <taxon>Alphaproteobacteria</taxon>
        <taxon>Caulobacterales</taxon>
        <taxon>Caulobacteraceae</taxon>
        <taxon>Brevundimonas</taxon>
    </lineage>
</organism>
<feature type="domain" description="DUF4349" evidence="3">
    <location>
        <begin position="71"/>
        <end position="285"/>
    </location>
</feature>
<feature type="signal peptide" evidence="2">
    <location>
        <begin position="1"/>
        <end position="23"/>
    </location>
</feature>
<feature type="chain" id="PRO_5030886672" description="DUF4349 domain-containing protein" evidence="2">
    <location>
        <begin position="24"/>
        <end position="295"/>
    </location>
</feature>
<evidence type="ECO:0000313" key="4">
    <source>
        <dbReference type="EMBL" id="MBB5746880.1"/>
    </source>
</evidence>
<protein>
    <recommendedName>
        <fullName evidence="3">DUF4349 domain-containing protein</fullName>
    </recommendedName>
</protein>
<keyword evidence="1" id="KW-0472">Membrane</keyword>
<dbReference type="InterPro" id="IPR025645">
    <property type="entry name" value="DUF4349"/>
</dbReference>
<accession>A0A7W9CJK8</accession>
<keyword evidence="2" id="KW-0732">Signal</keyword>
<sequence>MRRIGMLAMVAGLALSGCGQADADRAESSVDSTVDVALVEPARMTEAAAPAEPGAPAATPAAGTAPRIAYVYHYGLEVPVDRAPGLMARHEQACTSAGAAVCQVIGSDTTRTGRDALVARLEIRAIPSFITQFRDGLGKDAREAGGRVSGSSTESEDLTRSLIDTEARLRAQTTLRDRLQGLLASRSGSLEDLLKVETELARVQGEIDAQQSTLAEMRTRVATSRLSIEYRSAGQLAPDSAFRPVVDAVQGAFSAMMATVGVLITIVAVLIPIGLIAGPVVWFILRQRRRHRRQA</sequence>
<feature type="transmembrane region" description="Helical" evidence="1">
    <location>
        <begin position="252"/>
        <end position="285"/>
    </location>
</feature>
<evidence type="ECO:0000313" key="5">
    <source>
        <dbReference type="Proteomes" id="UP000545037"/>
    </source>
</evidence>
<keyword evidence="5" id="KW-1185">Reference proteome</keyword>
<dbReference type="Proteomes" id="UP000545037">
    <property type="component" value="Unassembled WGS sequence"/>
</dbReference>
<dbReference type="PROSITE" id="PS51257">
    <property type="entry name" value="PROKAR_LIPOPROTEIN"/>
    <property type="match status" value="1"/>
</dbReference>
<name>A0A7W9CJK8_9CAUL</name>
<dbReference type="AlphaFoldDB" id="A0A7W9CJK8"/>
<proteinExistence type="predicted"/>
<comment type="caution">
    <text evidence="4">The sequence shown here is derived from an EMBL/GenBank/DDBJ whole genome shotgun (WGS) entry which is preliminary data.</text>
</comment>
<evidence type="ECO:0000259" key="3">
    <source>
        <dbReference type="Pfam" id="PF14257"/>
    </source>
</evidence>
<keyword evidence="1" id="KW-0812">Transmembrane</keyword>
<dbReference type="EMBL" id="JACHOR010000004">
    <property type="protein sequence ID" value="MBB5746880.1"/>
    <property type="molecule type" value="Genomic_DNA"/>
</dbReference>
<dbReference type="Pfam" id="PF14257">
    <property type="entry name" value="DUF4349"/>
    <property type="match status" value="1"/>
</dbReference>
<evidence type="ECO:0000256" key="1">
    <source>
        <dbReference type="SAM" id="Phobius"/>
    </source>
</evidence>
<reference evidence="4 5" key="1">
    <citation type="submission" date="2020-08" db="EMBL/GenBank/DDBJ databases">
        <title>Genomic Encyclopedia of Type Strains, Phase IV (KMG-IV): sequencing the most valuable type-strain genomes for metagenomic binning, comparative biology and taxonomic classification.</title>
        <authorList>
            <person name="Goeker M."/>
        </authorList>
    </citation>
    <scope>NUCLEOTIDE SEQUENCE [LARGE SCALE GENOMIC DNA]</scope>
    <source>
        <strain evidence="4 5">DSM 4737</strain>
    </source>
</reference>
<keyword evidence="1" id="KW-1133">Transmembrane helix</keyword>
<evidence type="ECO:0000256" key="2">
    <source>
        <dbReference type="SAM" id="SignalP"/>
    </source>
</evidence>
<gene>
    <name evidence="4" type="ORF">GGR13_002487</name>
</gene>